<accession>A6J8B6</accession>
<dbReference type="Proteomes" id="UP000234681">
    <property type="component" value="Chromosome 1"/>
</dbReference>
<reference evidence="1 2" key="1">
    <citation type="submission" date="2005-09" db="EMBL/GenBank/DDBJ databases">
        <authorList>
            <person name="Mural R.J."/>
            <person name="Li P.W."/>
            <person name="Adams M.D."/>
            <person name="Amanatides P.G."/>
            <person name="Baden-Tillson H."/>
            <person name="Barnstead M."/>
            <person name="Chin S.H."/>
            <person name="Dew I."/>
            <person name="Evans C.A."/>
            <person name="Ferriera S."/>
            <person name="Flanigan M."/>
            <person name="Fosler C."/>
            <person name="Glodek A."/>
            <person name="Gu Z."/>
            <person name="Holt R.A."/>
            <person name="Jennings D."/>
            <person name="Kraft C.L."/>
            <person name="Lu F."/>
            <person name="Nguyen T."/>
            <person name="Nusskern D.R."/>
            <person name="Pfannkoch C.M."/>
            <person name="Sitter C."/>
            <person name="Sutton G.G."/>
            <person name="Venter J.C."/>
            <person name="Wang Z."/>
            <person name="Woodage T."/>
            <person name="Zheng X.H."/>
            <person name="Zhong F."/>
        </authorList>
    </citation>
    <scope>NUCLEOTIDE SEQUENCE [LARGE SCALE GENOMIC DNA]</scope>
    <source>
        <strain>BN</strain>
        <strain evidence="2">Sprague-Dawley</strain>
    </source>
</reference>
<evidence type="ECO:0000313" key="1">
    <source>
        <dbReference type="EMBL" id="EDM08318.1"/>
    </source>
</evidence>
<sequence>MCNVLSLGYVNADQQTSKLEKTLPVC</sequence>
<protein>
    <submittedName>
        <fullName evidence="1">RCG53786</fullName>
    </submittedName>
</protein>
<dbReference type="AlphaFoldDB" id="A6J8B6"/>
<proteinExistence type="predicted"/>
<gene>
    <name evidence="1" type="ORF">rCG_53786</name>
</gene>
<dbReference type="EMBL" id="CH473979">
    <property type="protein sequence ID" value="EDM08318.1"/>
    <property type="molecule type" value="Genomic_DNA"/>
</dbReference>
<name>A6J8B6_RAT</name>
<organism evidence="1 2">
    <name type="scientific">Rattus norvegicus</name>
    <name type="common">Rat</name>
    <dbReference type="NCBI Taxonomy" id="10116"/>
    <lineage>
        <taxon>Eukaryota</taxon>
        <taxon>Metazoa</taxon>
        <taxon>Chordata</taxon>
        <taxon>Craniata</taxon>
        <taxon>Vertebrata</taxon>
        <taxon>Euteleostomi</taxon>
        <taxon>Mammalia</taxon>
        <taxon>Eutheria</taxon>
        <taxon>Euarchontoglires</taxon>
        <taxon>Glires</taxon>
        <taxon>Rodentia</taxon>
        <taxon>Myomorpha</taxon>
        <taxon>Muroidea</taxon>
        <taxon>Muridae</taxon>
        <taxon>Murinae</taxon>
        <taxon>Rattus</taxon>
    </lineage>
</organism>
<evidence type="ECO:0000313" key="2">
    <source>
        <dbReference type="Proteomes" id="UP000234681"/>
    </source>
</evidence>